<evidence type="ECO:0000256" key="6">
    <source>
        <dbReference type="ARBA" id="ARBA00022618"/>
    </source>
</evidence>
<protein>
    <recommendedName>
        <fullName evidence="3 14">UDP-N-acetylmuramate--L-alanine ligase</fullName>
        <ecNumber evidence="3 14">6.3.2.8</ecNumber>
    </recommendedName>
    <alternativeName>
        <fullName evidence="14">UDP-N-acetylmuramoyl-L-alanine synthetase</fullName>
    </alternativeName>
</protein>
<dbReference type="SUPFAM" id="SSF53244">
    <property type="entry name" value="MurD-like peptide ligases, peptide-binding domain"/>
    <property type="match status" value="1"/>
</dbReference>
<evidence type="ECO:0000256" key="12">
    <source>
        <dbReference type="ARBA" id="ARBA00023316"/>
    </source>
</evidence>
<comment type="pathway">
    <text evidence="2 14">Cell wall biogenesis; peptidoglycan biosynthesis.</text>
</comment>
<accession>A0A1G2QN82</accession>
<dbReference type="InterPro" id="IPR013221">
    <property type="entry name" value="Mur_ligase_cen"/>
</dbReference>
<evidence type="ECO:0000256" key="3">
    <source>
        <dbReference type="ARBA" id="ARBA00012211"/>
    </source>
</evidence>
<comment type="caution">
    <text evidence="14">Lacks conserved residue(s) required for the propagation of feature annotation.</text>
</comment>
<dbReference type="Gene3D" id="3.40.1190.10">
    <property type="entry name" value="Mur-like, catalytic domain"/>
    <property type="match status" value="1"/>
</dbReference>
<dbReference type="UniPathway" id="UPA00219"/>
<dbReference type="Gene3D" id="3.40.50.720">
    <property type="entry name" value="NAD(P)-binding Rossmann-like Domain"/>
    <property type="match status" value="1"/>
</dbReference>
<evidence type="ECO:0000256" key="7">
    <source>
        <dbReference type="ARBA" id="ARBA00022741"/>
    </source>
</evidence>
<keyword evidence="5 14" id="KW-0436">Ligase</keyword>
<comment type="function">
    <text evidence="14">Cell wall formation.</text>
</comment>
<dbReference type="InterPro" id="IPR036615">
    <property type="entry name" value="Mur_ligase_C_dom_sf"/>
</dbReference>
<evidence type="ECO:0000256" key="11">
    <source>
        <dbReference type="ARBA" id="ARBA00023306"/>
    </source>
</evidence>
<dbReference type="InterPro" id="IPR050061">
    <property type="entry name" value="MurCDEF_pg_biosynth"/>
</dbReference>
<proteinExistence type="inferred from homology"/>
<dbReference type="AlphaFoldDB" id="A0A1G2QN82"/>
<dbReference type="InterPro" id="IPR005758">
    <property type="entry name" value="UDP-N-AcMur_Ala_ligase_MurC"/>
</dbReference>
<gene>
    <name evidence="14" type="primary">murC</name>
    <name evidence="18" type="ORF">A2117_01080</name>
</gene>
<dbReference type="GO" id="GO:0005524">
    <property type="term" value="F:ATP binding"/>
    <property type="evidence" value="ECO:0007669"/>
    <property type="project" value="UniProtKB-UniRule"/>
</dbReference>
<evidence type="ECO:0000256" key="8">
    <source>
        <dbReference type="ARBA" id="ARBA00022840"/>
    </source>
</evidence>
<feature type="domain" description="Mur ligase N-terminal catalytic" evidence="15">
    <location>
        <begin position="2"/>
        <end position="111"/>
    </location>
</feature>
<comment type="similarity">
    <text evidence="14">Belongs to the MurCDEF family.</text>
</comment>
<dbReference type="Pfam" id="PF08245">
    <property type="entry name" value="Mur_ligase_M"/>
    <property type="match status" value="1"/>
</dbReference>
<evidence type="ECO:0000256" key="4">
    <source>
        <dbReference type="ARBA" id="ARBA00022490"/>
    </source>
</evidence>
<dbReference type="Pfam" id="PF01225">
    <property type="entry name" value="Mur_ligase"/>
    <property type="match status" value="1"/>
</dbReference>
<dbReference type="STRING" id="1802443.A2117_01080"/>
<dbReference type="GO" id="GO:0005737">
    <property type="term" value="C:cytoplasm"/>
    <property type="evidence" value="ECO:0007669"/>
    <property type="project" value="UniProtKB-SubCell"/>
</dbReference>
<comment type="caution">
    <text evidence="18">The sequence shown here is derived from an EMBL/GenBank/DDBJ whole genome shotgun (WGS) entry which is preliminary data.</text>
</comment>
<dbReference type="GO" id="GO:0051301">
    <property type="term" value="P:cell division"/>
    <property type="evidence" value="ECO:0007669"/>
    <property type="project" value="UniProtKB-KW"/>
</dbReference>
<dbReference type="GO" id="GO:0008763">
    <property type="term" value="F:UDP-N-acetylmuramate-L-alanine ligase activity"/>
    <property type="evidence" value="ECO:0007669"/>
    <property type="project" value="UniProtKB-UniRule"/>
</dbReference>
<dbReference type="GO" id="GO:0008360">
    <property type="term" value="P:regulation of cell shape"/>
    <property type="evidence" value="ECO:0007669"/>
    <property type="project" value="UniProtKB-KW"/>
</dbReference>
<evidence type="ECO:0000256" key="14">
    <source>
        <dbReference type="HAMAP-Rule" id="MF_00046"/>
    </source>
</evidence>
<evidence type="ECO:0000256" key="13">
    <source>
        <dbReference type="ARBA" id="ARBA00047833"/>
    </source>
</evidence>
<evidence type="ECO:0000259" key="16">
    <source>
        <dbReference type="Pfam" id="PF02875"/>
    </source>
</evidence>
<keyword evidence="11 14" id="KW-0131">Cell cycle</keyword>
<keyword evidence="10 14" id="KW-0573">Peptidoglycan synthesis</keyword>
<keyword evidence="7 14" id="KW-0547">Nucleotide-binding</keyword>
<dbReference type="Gene3D" id="3.90.190.20">
    <property type="entry name" value="Mur ligase, C-terminal domain"/>
    <property type="match status" value="1"/>
</dbReference>
<dbReference type="PANTHER" id="PTHR43445">
    <property type="entry name" value="UDP-N-ACETYLMURAMATE--L-ALANINE LIGASE-RELATED"/>
    <property type="match status" value="1"/>
</dbReference>
<keyword evidence="6 14" id="KW-0132">Cell division</keyword>
<dbReference type="PANTHER" id="PTHR43445:SF3">
    <property type="entry name" value="UDP-N-ACETYLMURAMATE--L-ALANINE LIGASE"/>
    <property type="match status" value="1"/>
</dbReference>
<dbReference type="SUPFAM" id="SSF51984">
    <property type="entry name" value="MurCD N-terminal domain"/>
    <property type="match status" value="1"/>
</dbReference>
<dbReference type="EMBL" id="MHTO01000026">
    <property type="protein sequence ID" value="OHA61928.1"/>
    <property type="molecule type" value="Genomic_DNA"/>
</dbReference>
<reference evidence="18 19" key="1">
    <citation type="journal article" date="2016" name="Nat. Commun.">
        <title>Thousands of microbial genomes shed light on interconnected biogeochemical processes in an aquifer system.</title>
        <authorList>
            <person name="Anantharaman K."/>
            <person name="Brown C.T."/>
            <person name="Hug L.A."/>
            <person name="Sharon I."/>
            <person name="Castelle C.J."/>
            <person name="Probst A.J."/>
            <person name="Thomas B.C."/>
            <person name="Singh A."/>
            <person name="Wilkins M.J."/>
            <person name="Karaoz U."/>
            <person name="Brodie E.L."/>
            <person name="Williams K.H."/>
            <person name="Hubbard S.S."/>
            <person name="Banfield J.F."/>
        </authorList>
    </citation>
    <scope>NUCLEOTIDE SEQUENCE [LARGE SCALE GENOMIC DNA]</scope>
</reference>
<evidence type="ECO:0000256" key="9">
    <source>
        <dbReference type="ARBA" id="ARBA00022960"/>
    </source>
</evidence>
<keyword evidence="12 14" id="KW-0961">Cell wall biogenesis/degradation</keyword>
<evidence type="ECO:0000313" key="18">
    <source>
        <dbReference type="EMBL" id="OHA61928.1"/>
    </source>
</evidence>
<dbReference type="SUPFAM" id="SSF53623">
    <property type="entry name" value="MurD-like peptide ligases, catalytic domain"/>
    <property type="match status" value="1"/>
</dbReference>
<evidence type="ECO:0000313" key="19">
    <source>
        <dbReference type="Proteomes" id="UP000179245"/>
    </source>
</evidence>
<evidence type="ECO:0000259" key="17">
    <source>
        <dbReference type="Pfam" id="PF08245"/>
    </source>
</evidence>
<dbReference type="InterPro" id="IPR036565">
    <property type="entry name" value="Mur-like_cat_sf"/>
</dbReference>
<feature type="domain" description="Mur ligase C-terminal" evidence="16">
    <location>
        <begin position="295"/>
        <end position="452"/>
    </location>
</feature>
<evidence type="ECO:0000256" key="10">
    <source>
        <dbReference type="ARBA" id="ARBA00022984"/>
    </source>
</evidence>
<evidence type="ECO:0000256" key="5">
    <source>
        <dbReference type="ARBA" id="ARBA00022598"/>
    </source>
</evidence>
<dbReference type="GO" id="GO:0071555">
    <property type="term" value="P:cell wall organization"/>
    <property type="evidence" value="ECO:0007669"/>
    <property type="project" value="UniProtKB-KW"/>
</dbReference>
<dbReference type="InterPro" id="IPR000713">
    <property type="entry name" value="Mur_ligase_N"/>
</dbReference>
<dbReference type="Pfam" id="PF02875">
    <property type="entry name" value="Mur_ligase_C"/>
    <property type="match status" value="1"/>
</dbReference>
<keyword evidence="9 14" id="KW-0133">Cell shape</keyword>
<sequence length="471" mass="53589">MRIHFIGIGGIGVSALARHYLSQNHQVTGSDLEPSEITQALQKLGARVHIGKHKSANLWKRFDLKNFPRSNLDLVVYSPAITSDNPELKKARKQGVRCQSYPQALGELTKNHFTIAVCGTHGKGTTTAMISLILIKAGLDPSVIIGTKLKEFGDSNYRPGKSPYLVIEADEYQSSFLNYRPQIIVLTTIDEDHLDYFKNLANIVKTFQRFIDRLPQKGILVVNRLDKNSQGLKSSPQVKYYSLKQKEARLLKRRLKLPGDHILADALGALTLARSLKIPDEVSFRALSEYKGAWRRFQIQKLKIKNQKFTIINDYAHHPTEVEVTLKAARQKYPNKKIWCVFQPHQYQRTYYLFDDFARVLSQAPVDKLILTDIYSVAGRESQSIKKKVSSKKLVRAIVKNLKIPLRGFPKKYGNCKLKIKTVFYIPTLKKTANYLKQNLRSKEVLVVMGAGDIYQLPLLLTSPKRKGKMN</sequence>
<keyword evidence="8 14" id="KW-0067">ATP-binding</keyword>
<comment type="subcellular location">
    <subcellularLocation>
        <location evidence="1 14">Cytoplasm</location>
    </subcellularLocation>
</comment>
<keyword evidence="4 14" id="KW-0963">Cytoplasm</keyword>
<comment type="catalytic activity">
    <reaction evidence="13 14">
        <text>UDP-N-acetyl-alpha-D-muramate + L-alanine + ATP = UDP-N-acetyl-alpha-D-muramoyl-L-alanine + ADP + phosphate + H(+)</text>
        <dbReference type="Rhea" id="RHEA:23372"/>
        <dbReference type="ChEBI" id="CHEBI:15378"/>
        <dbReference type="ChEBI" id="CHEBI:30616"/>
        <dbReference type="ChEBI" id="CHEBI:43474"/>
        <dbReference type="ChEBI" id="CHEBI:57972"/>
        <dbReference type="ChEBI" id="CHEBI:70757"/>
        <dbReference type="ChEBI" id="CHEBI:83898"/>
        <dbReference type="ChEBI" id="CHEBI:456216"/>
        <dbReference type="EC" id="6.3.2.8"/>
    </reaction>
</comment>
<dbReference type="HAMAP" id="MF_00046">
    <property type="entry name" value="MurC"/>
    <property type="match status" value="1"/>
</dbReference>
<evidence type="ECO:0000256" key="2">
    <source>
        <dbReference type="ARBA" id="ARBA00004752"/>
    </source>
</evidence>
<dbReference type="EC" id="6.3.2.8" evidence="3 14"/>
<evidence type="ECO:0000256" key="1">
    <source>
        <dbReference type="ARBA" id="ARBA00004496"/>
    </source>
</evidence>
<evidence type="ECO:0000259" key="15">
    <source>
        <dbReference type="Pfam" id="PF01225"/>
    </source>
</evidence>
<dbReference type="InterPro" id="IPR004101">
    <property type="entry name" value="Mur_ligase_C"/>
</dbReference>
<feature type="domain" description="Mur ligase central" evidence="17">
    <location>
        <begin position="117"/>
        <end position="249"/>
    </location>
</feature>
<name>A0A1G2QN82_9BACT</name>
<organism evidence="18 19">
    <name type="scientific">Candidatus Wildermuthbacteria bacterium GWA2_46_15</name>
    <dbReference type="NCBI Taxonomy" id="1802443"/>
    <lineage>
        <taxon>Bacteria</taxon>
        <taxon>Candidatus Wildermuthiibacteriota</taxon>
    </lineage>
</organism>
<dbReference type="Proteomes" id="UP000179245">
    <property type="component" value="Unassembled WGS sequence"/>
</dbReference>
<dbReference type="GO" id="GO:0009252">
    <property type="term" value="P:peptidoglycan biosynthetic process"/>
    <property type="evidence" value="ECO:0007669"/>
    <property type="project" value="UniProtKB-UniRule"/>
</dbReference>